<accession>A0A814F1E7</accession>
<evidence type="ECO:0000256" key="1">
    <source>
        <dbReference type="SAM" id="Phobius"/>
    </source>
</evidence>
<dbReference type="AlphaFoldDB" id="A0A814F1E7"/>
<evidence type="ECO:0000313" key="3">
    <source>
        <dbReference type="Proteomes" id="UP000663845"/>
    </source>
</evidence>
<organism evidence="2 3">
    <name type="scientific">Adineta steineri</name>
    <dbReference type="NCBI Taxonomy" id="433720"/>
    <lineage>
        <taxon>Eukaryota</taxon>
        <taxon>Metazoa</taxon>
        <taxon>Spiralia</taxon>
        <taxon>Gnathifera</taxon>
        <taxon>Rotifera</taxon>
        <taxon>Eurotatoria</taxon>
        <taxon>Bdelloidea</taxon>
        <taxon>Adinetida</taxon>
        <taxon>Adinetidae</taxon>
        <taxon>Adineta</taxon>
    </lineage>
</organism>
<gene>
    <name evidence="2" type="ORF">JYZ213_LOCUS14703</name>
</gene>
<comment type="caution">
    <text evidence="2">The sequence shown here is derived from an EMBL/GenBank/DDBJ whole genome shotgun (WGS) entry which is preliminary data.</text>
</comment>
<protein>
    <submittedName>
        <fullName evidence="2">Uncharacterized protein</fullName>
    </submittedName>
</protein>
<sequence length="220" mass="25043">MRRNRLGQITTRLYIVLLIIGHVILILHTIIQPQILTKIFDQPSLTTYDRLMVDHSDTLQCPCSSISSIYNRYITIEPVFHQVCSSPFSSDHWRENVTAELAPNVSVYDARDYRLFLSAHLQCLTGLCNLSMQSVNDSIGQLLSSLYITTQLQSPTAFQTHIDSVVQQSKSTAPAAFARLLSILRATNHGNAIISSYETNFKYYFPPWFITIYDWGTYAL</sequence>
<keyword evidence="1" id="KW-0472">Membrane</keyword>
<keyword evidence="1" id="KW-1133">Transmembrane helix</keyword>
<dbReference type="Proteomes" id="UP000663845">
    <property type="component" value="Unassembled WGS sequence"/>
</dbReference>
<proteinExistence type="predicted"/>
<dbReference type="EMBL" id="CAJNOG010000123">
    <property type="protein sequence ID" value="CAF0976794.1"/>
    <property type="molecule type" value="Genomic_DNA"/>
</dbReference>
<feature type="transmembrane region" description="Helical" evidence="1">
    <location>
        <begin position="12"/>
        <end position="31"/>
    </location>
</feature>
<name>A0A814F1E7_9BILA</name>
<reference evidence="2" key="1">
    <citation type="submission" date="2021-02" db="EMBL/GenBank/DDBJ databases">
        <authorList>
            <person name="Nowell W R."/>
        </authorList>
    </citation>
    <scope>NUCLEOTIDE SEQUENCE</scope>
</reference>
<evidence type="ECO:0000313" key="2">
    <source>
        <dbReference type="EMBL" id="CAF0976794.1"/>
    </source>
</evidence>
<keyword evidence="1" id="KW-0812">Transmembrane</keyword>